<dbReference type="EMBL" id="CAAJGR010000078">
    <property type="protein sequence ID" value="VHO02934.1"/>
    <property type="molecule type" value="Genomic_DNA"/>
</dbReference>
<dbReference type="InterPro" id="IPR034242">
    <property type="entry name" value="MauL"/>
</dbReference>
<dbReference type="Gene3D" id="2.60.40.420">
    <property type="entry name" value="Cupredoxins - blue copper proteins"/>
    <property type="match status" value="1"/>
</dbReference>
<feature type="chain" id="PRO_5019802822" evidence="1">
    <location>
        <begin position="19"/>
        <end position="208"/>
    </location>
</feature>
<gene>
    <name evidence="2" type="ORF">BAL341_1109</name>
</gene>
<accession>A0A486XK91</accession>
<organism evidence="2">
    <name type="scientific">Rheinheimera sp. BAL341</name>
    <dbReference type="NCBI Taxonomy" id="1708203"/>
    <lineage>
        <taxon>Bacteria</taxon>
        <taxon>Pseudomonadati</taxon>
        <taxon>Pseudomonadota</taxon>
        <taxon>Gammaproteobacteria</taxon>
        <taxon>Chromatiales</taxon>
        <taxon>Chromatiaceae</taxon>
        <taxon>Rheinheimera</taxon>
    </lineage>
</organism>
<evidence type="ECO:0000313" key="2">
    <source>
        <dbReference type="EMBL" id="VHO02934.1"/>
    </source>
</evidence>
<sequence length="208" mass="23108">MHKIVAFFFASLAWSSAAGSLYITVTDAENKALPYTVVELVHPEYPALPLQEHAQVTQQDLLFQPFVSVVPQGSLVEFPNLDKTRHHVYSFSKAKTFELRLYAGKPEAPVLFDQAGIVTLGCNIHDYMLAYIYVAAGRFSAVTNENGVVEFNDLPDTTFSMNLWHPWQKATLASQQVSVLAGKQELNISLDITQQALPKAVKKGFGDY</sequence>
<dbReference type="InterPro" id="IPR008972">
    <property type="entry name" value="Cupredoxin"/>
</dbReference>
<feature type="signal peptide" evidence="1">
    <location>
        <begin position="1"/>
        <end position="18"/>
    </location>
</feature>
<dbReference type="InterPro" id="IPR008969">
    <property type="entry name" value="CarboxyPept-like_regulatory"/>
</dbReference>
<reference evidence="2" key="1">
    <citation type="submission" date="2019-04" db="EMBL/GenBank/DDBJ databases">
        <authorList>
            <person name="Brambilla D."/>
        </authorList>
    </citation>
    <scope>NUCLEOTIDE SEQUENCE</scope>
    <source>
        <strain evidence="2">BAL1</strain>
    </source>
</reference>
<protein>
    <submittedName>
        <fullName evidence="2">Protein containing plastocyanin/azurin family domain</fullName>
    </submittedName>
</protein>
<dbReference type="AlphaFoldDB" id="A0A486XK91"/>
<keyword evidence="1" id="KW-0732">Signal</keyword>
<dbReference type="SUPFAM" id="SSF49464">
    <property type="entry name" value="Carboxypeptidase regulatory domain-like"/>
    <property type="match status" value="1"/>
</dbReference>
<evidence type="ECO:0000256" key="1">
    <source>
        <dbReference type="SAM" id="SignalP"/>
    </source>
</evidence>
<name>A0A486XK91_9GAMM</name>
<proteinExistence type="predicted"/>
<dbReference type="SUPFAM" id="SSF49503">
    <property type="entry name" value="Cupredoxins"/>
    <property type="match status" value="1"/>
</dbReference>
<dbReference type="CDD" id="cd04221">
    <property type="entry name" value="MauL"/>
    <property type="match status" value="1"/>
</dbReference>